<dbReference type="SUPFAM" id="SSF46626">
    <property type="entry name" value="Cytochrome c"/>
    <property type="match status" value="1"/>
</dbReference>
<evidence type="ECO:0000313" key="13">
    <source>
        <dbReference type="EMBL" id="KAA5802416.1"/>
    </source>
</evidence>
<feature type="binding site" description="covalent" evidence="9">
    <location>
        <position position="65"/>
    </location>
    <ligand>
        <name>heme c</name>
        <dbReference type="ChEBI" id="CHEBI:61717"/>
    </ligand>
</feature>
<proteinExistence type="predicted"/>
<sequence>MKTVSRVLAAAAAAMIIATPMAMGAGKYRTPEQHNWSFNGPFGQYDRQAVQRGYQVYQQVCAACHGIKHLSIRHLGMPGGPFEYLEINGERTRFPNPNDNPAVVAIAEDLFPIEDIDDIGDVIERPRRPSDPFPYPYANEAQGRAANGGAYPPDLSVIVKGRHYGANYIRSLLMGYDQEVPEDVDVRPGNYYNPYMPGMLIAMPPVLMDDMVEYADGTPATIEQMANDVTYFLAWAADPHMESRKSMGFMVMGYLFILALLLYASYRKIWSRVKH</sequence>
<dbReference type="AlphaFoldDB" id="A0A5M6ZCD0"/>
<dbReference type="GO" id="GO:0009055">
    <property type="term" value="F:electron transfer activity"/>
    <property type="evidence" value="ECO:0007669"/>
    <property type="project" value="InterPro"/>
</dbReference>
<dbReference type="GO" id="GO:0020037">
    <property type="term" value="F:heme binding"/>
    <property type="evidence" value="ECO:0007669"/>
    <property type="project" value="InterPro"/>
</dbReference>
<evidence type="ECO:0000256" key="1">
    <source>
        <dbReference type="ARBA" id="ARBA00004370"/>
    </source>
</evidence>
<feature type="domain" description="Cytochrome c" evidence="12">
    <location>
        <begin position="48"/>
        <end position="219"/>
    </location>
</feature>
<dbReference type="InterPro" id="IPR009056">
    <property type="entry name" value="Cyt_c-like_dom"/>
</dbReference>
<feature type="binding site" description="covalent" evidence="9">
    <location>
        <position position="61"/>
    </location>
    <ligand>
        <name>heme c</name>
        <dbReference type="ChEBI" id="CHEBI:61717"/>
    </ligand>
</feature>
<keyword evidence="7 9" id="KW-0408">Iron</keyword>
<evidence type="ECO:0000256" key="3">
    <source>
        <dbReference type="ARBA" id="ARBA00022617"/>
    </source>
</evidence>
<keyword evidence="11" id="KW-0732">Signal</keyword>
<keyword evidence="5 9" id="KW-0479">Metal-binding</keyword>
<evidence type="ECO:0000256" key="7">
    <source>
        <dbReference type="ARBA" id="ARBA00023004"/>
    </source>
</evidence>
<dbReference type="Gene3D" id="1.10.760.10">
    <property type="entry name" value="Cytochrome c-like domain"/>
    <property type="match status" value="1"/>
</dbReference>
<dbReference type="GO" id="GO:0046872">
    <property type="term" value="F:metal ion binding"/>
    <property type="evidence" value="ECO:0007669"/>
    <property type="project" value="UniProtKB-KW"/>
</dbReference>
<name>A0A5M6ZCD0_9PROT</name>
<dbReference type="Proteomes" id="UP000325122">
    <property type="component" value="Unassembled WGS sequence"/>
</dbReference>
<comment type="cofactor">
    <cofactor evidence="9">
        <name>heme c</name>
        <dbReference type="ChEBI" id="CHEBI:61717"/>
    </cofactor>
    <text evidence="9">Binds 1 heme c group covalently per subunit.</text>
</comment>
<evidence type="ECO:0000259" key="12">
    <source>
        <dbReference type="PROSITE" id="PS51007"/>
    </source>
</evidence>
<dbReference type="PANTHER" id="PTHR10266:SF3">
    <property type="entry name" value="CYTOCHROME C1, HEME PROTEIN, MITOCHONDRIAL"/>
    <property type="match status" value="1"/>
</dbReference>
<feature type="binding site" description="covalent" evidence="9">
    <location>
        <position position="64"/>
    </location>
    <ligand>
        <name>heme c</name>
        <dbReference type="ChEBI" id="CHEBI:61717"/>
    </ligand>
</feature>
<dbReference type="Gene3D" id="1.20.5.100">
    <property type="entry name" value="Cytochrome c1, transmembrane anchor, C-terminal"/>
    <property type="match status" value="1"/>
</dbReference>
<evidence type="ECO:0000256" key="2">
    <source>
        <dbReference type="ARBA" id="ARBA00016165"/>
    </source>
</evidence>
<dbReference type="InterPro" id="IPR002326">
    <property type="entry name" value="Cyt_c1"/>
</dbReference>
<evidence type="ECO:0000256" key="5">
    <source>
        <dbReference type="ARBA" id="ARBA00022723"/>
    </source>
</evidence>
<evidence type="ECO:0000256" key="6">
    <source>
        <dbReference type="ARBA" id="ARBA00022989"/>
    </source>
</evidence>
<feature type="chain" id="PRO_5024385815" description="Cytochrome c1" evidence="11">
    <location>
        <begin position="25"/>
        <end position="275"/>
    </location>
</feature>
<gene>
    <name evidence="13" type="ORF">F1654_11390</name>
</gene>
<dbReference type="Pfam" id="PF02167">
    <property type="entry name" value="Cytochrom_C1"/>
    <property type="match status" value="1"/>
</dbReference>
<dbReference type="PRINTS" id="PR00603">
    <property type="entry name" value="CYTOCHROMEC1"/>
</dbReference>
<dbReference type="PROSITE" id="PS51007">
    <property type="entry name" value="CYTC"/>
    <property type="match status" value="1"/>
</dbReference>
<feature type="binding site" description="covalent" evidence="9">
    <location>
        <position position="203"/>
    </location>
    <ligand>
        <name>heme c</name>
        <dbReference type="ChEBI" id="CHEBI:61717"/>
    </ligand>
</feature>
<evidence type="ECO:0000256" key="10">
    <source>
        <dbReference type="SAM" id="Phobius"/>
    </source>
</evidence>
<keyword evidence="3 9" id="KW-0349">Heme</keyword>
<dbReference type="PANTHER" id="PTHR10266">
    <property type="entry name" value="CYTOCHROME C1"/>
    <property type="match status" value="1"/>
</dbReference>
<dbReference type="GO" id="GO:0016020">
    <property type="term" value="C:membrane"/>
    <property type="evidence" value="ECO:0007669"/>
    <property type="project" value="UniProtKB-SubCell"/>
</dbReference>
<evidence type="ECO:0000256" key="4">
    <source>
        <dbReference type="ARBA" id="ARBA00022692"/>
    </source>
</evidence>
<dbReference type="EMBL" id="VWOJ01000003">
    <property type="protein sequence ID" value="KAA5802416.1"/>
    <property type="molecule type" value="Genomic_DNA"/>
</dbReference>
<keyword evidence="6 10" id="KW-1133">Transmembrane helix</keyword>
<evidence type="ECO:0000256" key="11">
    <source>
        <dbReference type="SAM" id="SignalP"/>
    </source>
</evidence>
<dbReference type="RefSeq" id="WP_150023666.1">
    <property type="nucleotide sequence ID" value="NZ_VWOJ01000003.1"/>
</dbReference>
<comment type="subcellular location">
    <subcellularLocation>
        <location evidence="1">Membrane</location>
    </subcellularLocation>
</comment>
<keyword evidence="8 10" id="KW-0472">Membrane</keyword>
<evidence type="ECO:0000313" key="14">
    <source>
        <dbReference type="Proteomes" id="UP000325122"/>
    </source>
</evidence>
<comment type="caution">
    <text evidence="13">The sequence shown here is derived from an EMBL/GenBank/DDBJ whole genome shotgun (WGS) entry which is preliminary data.</text>
</comment>
<evidence type="ECO:0000256" key="8">
    <source>
        <dbReference type="ARBA" id="ARBA00023136"/>
    </source>
</evidence>
<accession>A0A5M6ZCD0</accession>
<reference evidence="13 14" key="1">
    <citation type="submission" date="2019-09" db="EMBL/GenBank/DDBJ databases">
        <authorList>
            <person name="Kevbrin V."/>
            <person name="Grouzdev D.S."/>
        </authorList>
    </citation>
    <scope>NUCLEOTIDE SEQUENCE [LARGE SCALE GENOMIC DNA]</scope>
    <source>
        <strain evidence="13 14">G-192</strain>
    </source>
</reference>
<keyword evidence="4 10" id="KW-0812">Transmembrane</keyword>
<feature type="transmembrane region" description="Helical" evidence="10">
    <location>
        <begin position="247"/>
        <end position="266"/>
    </location>
</feature>
<feature type="signal peptide" evidence="11">
    <location>
        <begin position="1"/>
        <end position="24"/>
    </location>
</feature>
<evidence type="ECO:0000256" key="9">
    <source>
        <dbReference type="PIRSR" id="PIRSR602326-1"/>
    </source>
</evidence>
<keyword evidence="14" id="KW-1185">Reference proteome</keyword>
<dbReference type="InterPro" id="IPR036909">
    <property type="entry name" value="Cyt_c-like_dom_sf"/>
</dbReference>
<protein>
    <recommendedName>
        <fullName evidence="2">Cytochrome c1</fullName>
    </recommendedName>
</protein>
<organism evidence="13 14">
    <name type="scientific">Alkalicaulis satelles</name>
    <dbReference type="NCBI Taxonomy" id="2609175"/>
    <lineage>
        <taxon>Bacteria</taxon>
        <taxon>Pseudomonadati</taxon>
        <taxon>Pseudomonadota</taxon>
        <taxon>Alphaproteobacteria</taxon>
        <taxon>Maricaulales</taxon>
        <taxon>Maricaulaceae</taxon>
        <taxon>Alkalicaulis</taxon>
    </lineage>
</organism>